<evidence type="ECO:0000313" key="12">
    <source>
        <dbReference type="EMBL" id="KAF8820042.1"/>
    </source>
</evidence>
<evidence type="ECO:0000313" key="13">
    <source>
        <dbReference type="Proteomes" id="UP000823046"/>
    </source>
</evidence>
<dbReference type="InterPro" id="IPR017151">
    <property type="entry name" value="Xrn2/3/4"/>
</dbReference>
<evidence type="ECO:0000256" key="9">
    <source>
        <dbReference type="SAM" id="MobiDB-lite"/>
    </source>
</evidence>
<comment type="caution">
    <text evidence="12">The sequence shown here is derived from an EMBL/GenBank/DDBJ whole genome shotgun (WGS) entry which is preliminary data.</text>
</comment>
<feature type="domain" description="Xrn1 N-terminal" evidence="10">
    <location>
        <begin position="1"/>
        <end position="245"/>
    </location>
</feature>
<dbReference type="EC" id="3.1.13.-" evidence="8"/>
<keyword evidence="13" id="KW-1185">Reference proteome</keyword>
<dbReference type="InterPro" id="IPR004859">
    <property type="entry name" value="Xrn1_N"/>
</dbReference>
<evidence type="ECO:0000256" key="5">
    <source>
        <dbReference type="ARBA" id="ARBA00022801"/>
    </source>
</evidence>
<dbReference type="InterPro" id="IPR041412">
    <property type="entry name" value="Xrn1_helical"/>
</dbReference>
<comment type="similarity">
    <text evidence="2 8">Belongs to the 5'-3' exonuclease family. XRN2/RAT1 subfamily.</text>
</comment>
<feature type="region of interest" description="Disordered" evidence="9">
    <location>
        <begin position="811"/>
        <end position="933"/>
    </location>
</feature>
<evidence type="ECO:0000256" key="6">
    <source>
        <dbReference type="ARBA" id="ARBA00022839"/>
    </source>
</evidence>
<dbReference type="CDD" id="cd18673">
    <property type="entry name" value="PIN_XRN1-2-like"/>
    <property type="match status" value="1"/>
</dbReference>
<name>A0ABQ7J7S9_9APIC</name>
<evidence type="ECO:0000259" key="11">
    <source>
        <dbReference type="Pfam" id="PF17846"/>
    </source>
</evidence>
<feature type="region of interest" description="Disordered" evidence="9">
    <location>
        <begin position="351"/>
        <end position="384"/>
    </location>
</feature>
<keyword evidence="7" id="KW-0539">Nucleus</keyword>
<feature type="compositionally biased region" description="Polar residues" evidence="9">
    <location>
        <begin position="812"/>
        <end position="822"/>
    </location>
</feature>
<dbReference type="PIRSF" id="PIRSF037239">
    <property type="entry name" value="Exonuclease_Xrn2"/>
    <property type="match status" value="1"/>
</dbReference>
<keyword evidence="5 8" id="KW-0378">Hydrolase</keyword>
<dbReference type="InterPro" id="IPR027073">
    <property type="entry name" value="5_3_exoribonuclease"/>
</dbReference>
<evidence type="ECO:0000256" key="7">
    <source>
        <dbReference type="ARBA" id="ARBA00023242"/>
    </source>
</evidence>
<evidence type="ECO:0000256" key="1">
    <source>
        <dbReference type="ARBA" id="ARBA00004123"/>
    </source>
</evidence>
<feature type="compositionally biased region" description="Polar residues" evidence="9">
    <location>
        <begin position="883"/>
        <end position="892"/>
    </location>
</feature>
<comment type="function">
    <text evidence="8">Possesses 5'-&gt;3' exoribonuclease activity. May promote termination of transcription by RNA polymerase II.</text>
</comment>
<dbReference type="Pfam" id="PF17846">
    <property type="entry name" value="XRN_M"/>
    <property type="match status" value="2"/>
</dbReference>
<gene>
    <name evidence="12" type="ORF">IE077_003648</name>
</gene>
<evidence type="ECO:0000259" key="10">
    <source>
        <dbReference type="Pfam" id="PF03159"/>
    </source>
</evidence>
<evidence type="ECO:0000256" key="8">
    <source>
        <dbReference type="PIRNR" id="PIRNR037239"/>
    </source>
</evidence>
<reference evidence="12 13" key="1">
    <citation type="journal article" date="2020" name="bioRxiv">
        <title>Metabolic contributions of an alphaproteobacterial endosymbiont in the apicomplexan Cardiosporidium cionae.</title>
        <authorList>
            <person name="Hunter E.S."/>
            <person name="Paight C.J."/>
            <person name="Lane C.E."/>
        </authorList>
    </citation>
    <scope>NUCLEOTIDE SEQUENCE [LARGE SCALE GENOMIC DNA]</scope>
    <source>
        <strain evidence="12">ESH_2018</strain>
    </source>
</reference>
<accession>A0ABQ7J7S9</accession>
<dbReference type="PANTHER" id="PTHR12341:SF41">
    <property type="entry name" value="5'-3' EXORIBONUCLEASE 2"/>
    <property type="match status" value="1"/>
</dbReference>
<sequence length="933" mass="108094">MGVPSFYRWLCQRYPLIVKDANDQDEEGEAGTYPPIPKGEELDNLYLDMNGIIHPCTHPSEGDIPQSEDQMFASIVQYIDRIMAIVRPRKLLYLAIDGVAPRAKMNQQRTRRFKTVREAKIAEDCYEELKNKFIEVKKAYPKRTVRWDSNVITPGTPFMQRLALALKSYVLHRQSTSPLWLDIQVIFSDANIPGEGEHKIMQFIRSQRSLPNYNCNIRHVLYGADADLIMLGLATHEPYFYILREIVIPKQNLKCSLCDKERLALKFQFDAERYIDDFVFMCFFCGNDFLPHLPSLSVHLGSIDVLMIVYKKILPDLDDYLTKEGELIFSTTSLFISKIALLEKPHFIQENQRKERMQEQKRREQRLLNSSSPQESDPSSFLAETLNRPENTVEKFEMPYGEKKRKLDEEEDLMKKAIHSVDEGEQITLFDRVLKNIIEKRNQIEDPIDDIKLGMGDANRWRRVYYYSKFHLEDTDGLFLMPTDFCVIFLSLCLTYLLKTFTLLKLHPSLYTGGSLGKQPLCVVFLPLDIEVFSTQVSSAYFKGLCWVLQYYYQGCASWEWFYPYHYAPFASDLTKGETQVKFTPGRPFNPFEQLLAVLPPQSSHCLPRAYAEVMTSPRSPIHDFYPINFNEDPDGRKFRWQWVALLPFVDQVRLIETTLPLVSTLDKDEQYRNRVGHDVLFFHKMQHDFVANAEMQQALVEGGDTIFQLSEGTGVGGYIRFDKEKSSLNEKSVSPVDEWRPAVEGSFISSVISCTFIGAPKAKHRSGLLPNVIMPKRRLGTVDIEDPVRSKSTRLHLRLQFVNRFLGHNPGNFSHPSGHMNSSQPHRQPPYHPPNPPYEPSSPEFTRHHGSNKYFPRPAPHFQPQGSQSPKCRPPHIWKVASPSSNYDSANQQPPYQQPPYQQYPRPHPRRPLPYSDNRSKMRRPDSDYRSH</sequence>
<proteinExistence type="inferred from homology"/>
<evidence type="ECO:0000256" key="2">
    <source>
        <dbReference type="ARBA" id="ARBA00006994"/>
    </source>
</evidence>
<keyword evidence="4 8" id="KW-0540">Nuclease</keyword>
<dbReference type="Proteomes" id="UP000823046">
    <property type="component" value="Unassembled WGS sequence"/>
</dbReference>
<keyword evidence="3 8" id="KW-0507">mRNA processing</keyword>
<feature type="compositionally biased region" description="Basic and acidic residues" evidence="9">
    <location>
        <begin position="919"/>
        <end position="933"/>
    </location>
</feature>
<comment type="subcellular location">
    <subcellularLocation>
        <location evidence="1">Nucleus</location>
    </subcellularLocation>
</comment>
<dbReference type="Gene3D" id="1.25.40.1050">
    <property type="match status" value="1"/>
</dbReference>
<keyword evidence="6 8" id="KW-0269">Exonuclease</keyword>
<feature type="domain" description="Xrn1 helical" evidence="11">
    <location>
        <begin position="533"/>
        <end position="784"/>
    </location>
</feature>
<feature type="compositionally biased region" description="Basic and acidic residues" evidence="9">
    <location>
        <begin position="351"/>
        <end position="366"/>
    </location>
</feature>
<dbReference type="Pfam" id="PF03159">
    <property type="entry name" value="XRN_N"/>
    <property type="match status" value="1"/>
</dbReference>
<feature type="compositionally biased region" description="Low complexity" evidence="9">
    <location>
        <begin position="370"/>
        <end position="380"/>
    </location>
</feature>
<dbReference type="EMBL" id="JADAQX010000502">
    <property type="protein sequence ID" value="KAF8820042.1"/>
    <property type="molecule type" value="Genomic_DNA"/>
</dbReference>
<organism evidence="12 13">
    <name type="scientific">Cardiosporidium cionae</name>
    <dbReference type="NCBI Taxonomy" id="476202"/>
    <lineage>
        <taxon>Eukaryota</taxon>
        <taxon>Sar</taxon>
        <taxon>Alveolata</taxon>
        <taxon>Apicomplexa</taxon>
        <taxon>Aconoidasida</taxon>
        <taxon>Nephromycida</taxon>
        <taxon>Cardiosporidium</taxon>
    </lineage>
</organism>
<protein>
    <recommendedName>
        <fullName evidence="8">5'-3' exoribonuclease</fullName>
        <ecNumber evidence="8">3.1.13.-</ecNumber>
    </recommendedName>
</protein>
<dbReference type="PANTHER" id="PTHR12341">
    <property type="entry name" value="5'-&gt;3' EXORIBONUCLEASE"/>
    <property type="match status" value="1"/>
</dbReference>
<evidence type="ECO:0000256" key="4">
    <source>
        <dbReference type="ARBA" id="ARBA00022722"/>
    </source>
</evidence>
<feature type="compositionally biased region" description="Pro residues" evidence="9">
    <location>
        <begin position="828"/>
        <end position="841"/>
    </location>
</feature>
<feature type="domain" description="Xrn1 helical" evidence="11">
    <location>
        <begin position="268"/>
        <end position="475"/>
    </location>
</feature>
<evidence type="ECO:0000256" key="3">
    <source>
        <dbReference type="ARBA" id="ARBA00022664"/>
    </source>
</evidence>
<feature type="compositionally biased region" description="Low complexity" evidence="9">
    <location>
        <begin position="893"/>
        <end position="906"/>
    </location>
</feature>
<dbReference type="Gene3D" id="3.40.50.12390">
    <property type="match status" value="2"/>
</dbReference>